<proteinExistence type="predicted"/>
<organism evidence="3 4">
    <name type="scientific">Granulosicoccus antarcticus IMCC3135</name>
    <dbReference type="NCBI Taxonomy" id="1192854"/>
    <lineage>
        <taxon>Bacteria</taxon>
        <taxon>Pseudomonadati</taxon>
        <taxon>Pseudomonadota</taxon>
        <taxon>Gammaproteobacteria</taxon>
        <taxon>Chromatiales</taxon>
        <taxon>Granulosicoccaceae</taxon>
        <taxon>Granulosicoccus</taxon>
    </lineage>
</organism>
<feature type="region of interest" description="Disordered" evidence="1">
    <location>
        <begin position="25"/>
        <end position="48"/>
    </location>
</feature>
<dbReference type="KEGG" id="gai:IMCC3135_20860"/>
<dbReference type="PANTHER" id="PTHR33608">
    <property type="entry name" value="BLL2464 PROTEIN"/>
    <property type="match status" value="1"/>
</dbReference>
<feature type="compositionally biased region" description="Polar residues" evidence="1">
    <location>
        <begin position="29"/>
        <end position="46"/>
    </location>
</feature>
<dbReference type="PANTHER" id="PTHR33608:SF12">
    <property type="entry name" value="DUF58 DOMAIN-CONTAINING PROTEIN"/>
    <property type="match status" value="1"/>
</dbReference>
<dbReference type="OrthoDB" id="9776116at2"/>
<feature type="domain" description="DUF58" evidence="2">
    <location>
        <begin position="59"/>
        <end position="147"/>
    </location>
</feature>
<dbReference type="InterPro" id="IPR002881">
    <property type="entry name" value="DUF58"/>
</dbReference>
<dbReference type="Proteomes" id="UP000250079">
    <property type="component" value="Chromosome"/>
</dbReference>
<accession>A0A2Z2NSI1</accession>
<evidence type="ECO:0000256" key="1">
    <source>
        <dbReference type="SAM" id="MobiDB-lite"/>
    </source>
</evidence>
<evidence type="ECO:0000259" key="2">
    <source>
        <dbReference type="Pfam" id="PF01882"/>
    </source>
</evidence>
<evidence type="ECO:0000313" key="4">
    <source>
        <dbReference type="Proteomes" id="UP000250079"/>
    </source>
</evidence>
<gene>
    <name evidence="3" type="ORF">IMCC3135_20860</name>
</gene>
<name>A0A2Z2NSI1_9GAMM</name>
<evidence type="ECO:0000313" key="3">
    <source>
        <dbReference type="EMBL" id="ASJ74249.1"/>
    </source>
</evidence>
<dbReference type="AlphaFoldDB" id="A0A2Z2NSI1"/>
<keyword evidence="4" id="KW-1185">Reference proteome</keyword>
<sequence>MNVPETDNLDDPSVSISVQSLLDERHSTHTSTLHQPAGTGQWTGNFRGSRRGHGTDFDDLRHYSPGDEIRHIDWKASARTNTLHTRLYREEREHRVTLITDLRSSMFTGTHELRSVKACRVAARLLWQAVEGGSRTSVVGVCDTGLFASEYGNGHRAAIDACGLLSRRFEDARQQATSSLQRSSLNSDKHESTDVLITLPGAYTEHGEPPVTFEQVAHWLITQRRLHGTIIWISAFDQLGDKFNEAMQILSQATRQAAVHINDVMLEQALPTGRYGYRSGDPSNWTQNRAPHAITINRQQRQRLQQQLSEQKQQRIARFSDLLIPLLDTDAGNTQIVTVLRQHGYLP</sequence>
<dbReference type="EMBL" id="CP018632">
    <property type="protein sequence ID" value="ASJ74249.1"/>
    <property type="molecule type" value="Genomic_DNA"/>
</dbReference>
<protein>
    <recommendedName>
        <fullName evidence="2">DUF58 domain-containing protein</fullName>
    </recommendedName>
</protein>
<dbReference type="Pfam" id="PF01882">
    <property type="entry name" value="DUF58"/>
    <property type="match status" value="1"/>
</dbReference>
<dbReference type="RefSeq" id="WP_157736148.1">
    <property type="nucleotide sequence ID" value="NZ_CP018632.1"/>
</dbReference>
<reference evidence="3 4" key="1">
    <citation type="submission" date="2016-12" db="EMBL/GenBank/DDBJ databases">
        <authorList>
            <person name="Song W.-J."/>
            <person name="Kurnit D.M."/>
        </authorList>
    </citation>
    <scope>NUCLEOTIDE SEQUENCE [LARGE SCALE GENOMIC DNA]</scope>
    <source>
        <strain evidence="3 4">IMCC3135</strain>
    </source>
</reference>